<dbReference type="PROSITE" id="PS50158">
    <property type="entry name" value="ZF_CCHC"/>
    <property type="match status" value="1"/>
</dbReference>
<gene>
    <name evidence="3" type="ORF">CR513_18713</name>
</gene>
<dbReference type="PANTHER" id="PTHR35046:SF9">
    <property type="entry name" value="RNA-DIRECTED DNA POLYMERASE"/>
    <property type="match status" value="1"/>
</dbReference>
<dbReference type="SUPFAM" id="SSF57756">
    <property type="entry name" value="Retrovirus zinc finger-like domains"/>
    <property type="match status" value="1"/>
</dbReference>
<accession>A0A371H6B8</accession>
<protein>
    <recommendedName>
        <fullName evidence="2">CCHC-type domain-containing protein</fullName>
    </recommendedName>
</protein>
<name>A0A371H6B8_MUCPR</name>
<evidence type="ECO:0000313" key="4">
    <source>
        <dbReference type="Proteomes" id="UP000257109"/>
    </source>
</evidence>
<dbReference type="OrthoDB" id="1719899at2759"/>
<dbReference type="InterPro" id="IPR036875">
    <property type="entry name" value="Znf_CCHC_sf"/>
</dbReference>
<evidence type="ECO:0000259" key="2">
    <source>
        <dbReference type="PROSITE" id="PS50158"/>
    </source>
</evidence>
<organism evidence="3 4">
    <name type="scientific">Mucuna pruriens</name>
    <name type="common">Velvet bean</name>
    <name type="synonym">Dolichos pruriens</name>
    <dbReference type="NCBI Taxonomy" id="157652"/>
    <lineage>
        <taxon>Eukaryota</taxon>
        <taxon>Viridiplantae</taxon>
        <taxon>Streptophyta</taxon>
        <taxon>Embryophyta</taxon>
        <taxon>Tracheophyta</taxon>
        <taxon>Spermatophyta</taxon>
        <taxon>Magnoliopsida</taxon>
        <taxon>eudicotyledons</taxon>
        <taxon>Gunneridae</taxon>
        <taxon>Pentapetalae</taxon>
        <taxon>rosids</taxon>
        <taxon>fabids</taxon>
        <taxon>Fabales</taxon>
        <taxon>Fabaceae</taxon>
        <taxon>Papilionoideae</taxon>
        <taxon>50 kb inversion clade</taxon>
        <taxon>NPAAA clade</taxon>
        <taxon>indigoferoid/millettioid clade</taxon>
        <taxon>Phaseoleae</taxon>
        <taxon>Mucuna</taxon>
    </lineage>
</organism>
<feature type="non-terminal residue" evidence="3">
    <location>
        <position position="1"/>
    </location>
</feature>
<dbReference type="Gene3D" id="4.10.60.10">
    <property type="entry name" value="Zinc finger, CCHC-type"/>
    <property type="match status" value="1"/>
</dbReference>
<dbReference type="EMBL" id="QJKJ01003466">
    <property type="protein sequence ID" value="RDX98372.1"/>
    <property type="molecule type" value="Genomic_DNA"/>
</dbReference>
<dbReference type="PANTHER" id="PTHR35046">
    <property type="entry name" value="ZINC KNUCKLE (CCHC-TYPE) FAMILY PROTEIN"/>
    <property type="match status" value="1"/>
</dbReference>
<comment type="caution">
    <text evidence="3">The sequence shown here is derived from an EMBL/GenBank/DDBJ whole genome shotgun (WGS) entry which is preliminary data.</text>
</comment>
<evidence type="ECO:0000256" key="1">
    <source>
        <dbReference type="PROSITE-ProRule" id="PRU00047"/>
    </source>
</evidence>
<proteinExistence type="predicted"/>
<sequence length="312" mass="35918">MEGPSVDWCNLSSKSKFMMSYIRKLGKKLDKIGKDLDLVQKDTQSVNAKVKVLSRQRDERPKVVSLHESGRSFEEGNYSERGRSLWPSMEERRERIDRVEDIGGRKEWKYMELKVEQILSYFDLYDRMVVRLVILEFSDYALGSRSVEVYHKEMEMDLMRTQIREIEKATMAQFLHELNTEIQDVLKLGSDSSLGQKETTTGATPMAPRTSNIKCFKCLSKGHIASRCPNRRVMIMKDDKEIESDNLLGEVGFSNEVESLSDSSHYEGNLLVMRKLGSCVNVASERLVKKLALPISMHPRPGTNRIFLTHQQ</sequence>
<keyword evidence="1" id="KW-0479">Metal-binding</keyword>
<keyword evidence="1" id="KW-0862">Zinc</keyword>
<feature type="domain" description="CCHC-type" evidence="2">
    <location>
        <begin position="214"/>
        <end position="230"/>
    </location>
</feature>
<keyword evidence="4" id="KW-1185">Reference proteome</keyword>
<reference evidence="3" key="1">
    <citation type="submission" date="2018-05" db="EMBL/GenBank/DDBJ databases">
        <title>Draft genome of Mucuna pruriens seed.</title>
        <authorList>
            <person name="Nnadi N.E."/>
            <person name="Vos R."/>
            <person name="Hasami M.H."/>
            <person name="Devisetty U.K."/>
            <person name="Aguiy J.C."/>
        </authorList>
    </citation>
    <scope>NUCLEOTIDE SEQUENCE [LARGE SCALE GENOMIC DNA]</scope>
    <source>
        <strain evidence="3">JCA_2017</strain>
    </source>
</reference>
<dbReference type="Proteomes" id="UP000257109">
    <property type="component" value="Unassembled WGS sequence"/>
</dbReference>
<dbReference type="AlphaFoldDB" id="A0A371H6B8"/>
<dbReference type="GO" id="GO:0003676">
    <property type="term" value="F:nucleic acid binding"/>
    <property type="evidence" value="ECO:0007669"/>
    <property type="project" value="InterPro"/>
</dbReference>
<keyword evidence="1" id="KW-0863">Zinc-finger</keyword>
<evidence type="ECO:0000313" key="3">
    <source>
        <dbReference type="EMBL" id="RDX98372.1"/>
    </source>
</evidence>
<dbReference type="InterPro" id="IPR001878">
    <property type="entry name" value="Znf_CCHC"/>
</dbReference>
<dbReference type="GO" id="GO:0008270">
    <property type="term" value="F:zinc ion binding"/>
    <property type="evidence" value="ECO:0007669"/>
    <property type="project" value="UniProtKB-KW"/>
</dbReference>
<dbReference type="SMART" id="SM00343">
    <property type="entry name" value="ZnF_C2HC"/>
    <property type="match status" value="1"/>
</dbReference>